<keyword evidence="9" id="KW-1185">Reference proteome</keyword>
<dbReference type="GO" id="GO:0016042">
    <property type="term" value="P:lipid catabolic process"/>
    <property type="evidence" value="ECO:0007669"/>
    <property type="project" value="UniProtKB-KW"/>
</dbReference>
<dbReference type="PANTHER" id="PTHR43856">
    <property type="entry name" value="CARDIOLIPIN HYDROLASE"/>
    <property type="match status" value="1"/>
</dbReference>
<keyword evidence="5" id="KW-0442">Lipid degradation</keyword>
<comment type="similarity">
    <text evidence="2">Belongs to the phospholipase D family.</text>
</comment>
<protein>
    <recommendedName>
        <fullName evidence="3">phospholipase D</fullName>
        <ecNumber evidence="3">3.1.4.4</ecNumber>
    </recommendedName>
</protein>
<dbReference type="EC" id="3.1.4.4" evidence="3"/>
<keyword evidence="6" id="KW-0443">Lipid metabolism</keyword>
<dbReference type="AlphaFoldDB" id="A0A1M5WVK7"/>
<dbReference type="GO" id="GO:0004630">
    <property type="term" value="F:phospholipase D activity"/>
    <property type="evidence" value="ECO:0007669"/>
    <property type="project" value="UniProtKB-EC"/>
</dbReference>
<dbReference type="InterPro" id="IPR051406">
    <property type="entry name" value="PLD_domain"/>
</dbReference>
<dbReference type="Gene3D" id="3.30.870.10">
    <property type="entry name" value="Endonuclease Chain A"/>
    <property type="match status" value="2"/>
</dbReference>
<organism evidence="8 9">
    <name type="scientific">Chryseolinea serpens</name>
    <dbReference type="NCBI Taxonomy" id="947013"/>
    <lineage>
        <taxon>Bacteria</taxon>
        <taxon>Pseudomonadati</taxon>
        <taxon>Bacteroidota</taxon>
        <taxon>Cytophagia</taxon>
        <taxon>Cytophagales</taxon>
        <taxon>Fulvivirgaceae</taxon>
        <taxon>Chryseolinea</taxon>
    </lineage>
</organism>
<dbReference type="GO" id="GO:0016891">
    <property type="term" value="F:RNA endonuclease activity producing 5'-phosphomonoesters, hydrolytic mechanism"/>
    <property type="evidence" value="ECO:0007669"/>
    <property type="project" value="TreeGrafter"/>
</dbReference>
<comment type="catalytic activity">
    <reaction evidence="1">
        <text>a 1,2-diacyl-sn-glycero-3-phosphocholine + H2O = a 1,2-diacyl-sn-glycero-3-phosphate + choline + H(+)</text>
        <dbReference type="Rhea" id="RHEA:14445"/>
        <dbReference type="ChEBI" id="CHEBI:15354"/>
        <dbReference type="ChEBI" id="CHEBI:15377"/>
        <dbReference type="ChEBI" id="CHEBI:15378"/>
        <dbReference type="ChEBI" id="CHEBI:57643"/>
        <dbReference type="ChEBI" id="CHEBI:58608"/>
        <dbReference type="EC" id="3.1.4.4"/>
    </reaction>
</comment>
<evidence type="ECO:0000259" key="7">
    <source>
        <dbReference type="PROSITE" id="PS50035"/>
    </source>
</evidence>
<evidence type="ECO:0000313" key="9">
    <source>
        <dbReference type="Proteomes" id="UP000184212"/>
    </source>
</evidence>
<dbReference type="InterPro" id="IPR001736">
    <property type="entry name" value="PLipase_D/transphosphatidylase"/>
</dbReference>
<evidence type="ECO:0000256" key="4">
    <source>
        <dbReference type="ARBA" id="ARBA00022801"/>
    </source>
</evidence>
<gene>
    <name evidence="8" type="ORF">SAMN04488109_6069</name>
</gene>
<dbReference type="RefSeq" id="WP_073142110.1">
    <property type="nucleotide sequence ID" value="NZ_FQWQ01000005.1"/>
</dbReference>
<dbReference type="GO" id="GO:0006793">
    <property type="term" value="P:phosphorus metabolic process"/>
    <property type="evidence" value="ECO:0007669"/>
    <property type="project" value="UniProtKB-ARBA"/>
</dbReference>
<dbReference type="Proteomes" id="UP000184212">
    <property type="component" value="Unassembled WGS sequence"/>
</dbReference>
<evidence type="ECO:0000256" key="6">
    <source>
        <dbReference type="ARBA" id="ARBA00023098"/>
    </source>
</evidence>
<dbReference type="PANTHER" id="PTHR43856:SF1">
    <property type="entry name" value="MITOCHONDRIAL CARDIOLIPIN HYDROLASE"/>
    <property type="match status" value="1"/>
</dbReference>
<keyword evidence="4" id="KW-0378">Hydrolase</keyword>
<proteinExistence type="inferred from homology"/>
<dbReference type="Pfam" id="PF13091">
    <property type="entry name" value="PLDc_2"/>
    <property type="match status" value="2"/>
</dbReference>
<name>A0A1M5WVK7_9BACT</name>
<evidence type="ECO:0000256" key="3">
    <source>
        <dbReference type="ARBA" id="ARBA00012027"/>
    </source>
</evidence>
<dbReference type="PROSITE" id="PS50035">
    <property type="entry name" value="PLD"/>
    <property type="match status" value="1"/>
</dbReference>
<dbReference type="CDD" id="cd09172">
    <property type="entry name" value="PLDc_Nuc_like_unchar1_1"/>
    <property type="match status" value="1"/>
</dbReference>
<evidence type="ECO:0000256" key="2">
    <source>
        <dbReference type="ARBA" id="ARBA00008664"/>
    </source>
</evidence>
<dbReference type="EMBL" id="FQWQ01000005">
    <property type="protein sequence ID" value="SHH91627.1"/>
    <property type="molecule type" value="Genomic_DNA"/>
</dbReference>
<reference evidence="8 9" key="1">
    <citation type="submission" date="2016-11" db="EMBL/GenBank/DDBJ databases">
        <authorList>
            <person name="Jaros S."/>
            <person name="Januszkiewicz K."/>
            <person name="Wedrychowicz H."/>
        </authorList>
    </citation>
    <scope>NUCLEOTIDE SEQUENCE [LARGE SCALE GENOMIC DNA]</scope>
    <source>
        <strain evidence="8 9">DSM 24574</strain>
    </source>
</reference>
<evidence type="ECO:0000256" key="5">
    <source>
        <dbReference type="ARBA" id="ARBA00022963"/>
    </source>
</evidence>
<dbReference type="OrthoDB" id="9762009at2"/>
<dbReference type="InterPro" id="IPR025202">
    <property type="entry name" value="PLD-like_dom"/>
</dbReference>
<feature type="domain" description="PLD phosphodiesterase" evidence="7">
    <location>
        <begin position="448"/>
        <end position="479"/>
    </location>
</feature>
<dbReference type="SUPFAM" id="SSF56024">
    <property type="entry name" value="Phospholipase D/nuclease"/>
    <property type="match status" value="2"/>
</dbReference>
<evidence type="ECO:0000256" key="1">
    <source>
        <dbReference type="ARBA" id="ARBA00000798"/>
    </source>
</evidence>
<sequence length="564" mass="63202">MRKSLVSDDGLLKVNVISGTYVVLLAFDLPEASCPGLHGFSIHRQDHTENESFFLDGMKAFAETDPGFPAGSLYSTKDHPIQGFQWADYSAKPGHRYTYTVTALKGTPKKLLAFASAAVAIQTESPENGNHDVYFNRGTAASQEYVRRFGNHRPEDVPNHAAFDWLSRGLYEAMKDFITSCATDGTSLRIAAYEFNYDDVLSVIRETIKNGVDIRIVYDARQEDPGEGNTKKIEAHDLTDFCKPRTQGKSFISHNKFMVKVDGQGKAVSVWTGGTNFSDGGIFGHSNVAHVVEDTEVADKFLQYWELLNSDPRTEALRDDNEELTPLPDLPVPTGTTVVFSPRQSLDALNLYAAIASRASSGLFMTFAFGINNIFKEVYRNGQAPFRLALLEKKTRPLKNGSPEKAKEEEEIQELRNQPENVFAIGDFIRTNEFDGWVKEKLTGLNSNVKYVHNKFMLVDPLSNDPIVVAGSANFSDASTTDNDENMIIVRGNTRVADIYLGEFMRLFSHHSFRESLQWRKLNEPPKPLDTGDGWWKDNFGKTARSARRKFFAQEIEEVVAEVE</sequence>
<evidence type="ECO:0000313" key="8">
    <source>
        <dbReference type="EMBL" id="SHH91627.1"/>
    </source>
</evidence>
<dbReference type="STRING" id="947013.SAMN04488109_6069"/>
<accession>A0A1M5WVK7</accession>